<evidence type="ECO:0000313" key="2">
    <source>
        <dbReference type="EMBL" id="KAG0009310.1"/>
    </source>
</evidence>
<comment type="caution">
    <text evidence="2">The sequence shown here is derived from an EMBL/GenBank/DDBJ whole genome shotgun (WGS) entry which is preliminary data.</text>
</comment>
<evidence type="ECO:0000256" key="1">
    <source>
        <dbReference type="SAM" id="MobiDB-lite"/>
    </source>
</evidence>
<dbReference type="Proteomes" id="UP000703661">
    <property type="component" value="Unassembled WGS sequence"/>
</dbReference>
<protein>
    <submittedName>
        <fullName evidence="2">Uncharacterized protein</fullName>
    </submittedName>
</protein>
<organism evidence="2 3">
    <name type="scientific">Entomortierella chlamydospora</name>
    <dbReference type="NCBI Taxonomy" id="101097"/>
    <lineage>
        <taxon>Eukaryota</taxon>
        <taxon>Fungi</taxon>
        <taxon>Fungi incertae sedis</taxon>
        <taxon>Mucoromycota</taxon>
        <taxon>Mortierellomycotina</taxon>
        <taxon>Mortierellomycetes</taxon>
        <taxon>Mortierellales</taxon>
        <taxon>Mortierellaceae</taxon>
        <taxon>Entomortierella</taxon>
    </lineage>
</organism>
<feature type="region of interest" description="Disordered" evidence="1">
    <location>
        <begin position="1"/>
        <end position="23"/>
    </location>
</feature>
<reference evidence="2" key="1">
    <citation type="journal article" date="2020" name="Fungal Divers.">
        <title>Resolving the Mortierellaceae phylogeny through synthesis of multi-gene phylogenetics and phylogenomics.</title>
        <authorList>
            <person name="Vandepol N."/>
            <person name="Liber J."/>
            <person name="Desiro A."/>
            <person name="Na H."/>
            <person name="Kennedy M."/>
            <person name="Barry K."/>
            <person name="Grigoriev I.V."/>
            <person name="Miller A.N."/>
            <person name="O'Donnell K."/>
            <person name="Stajich J.E."/>
            <person name="Bonito G."/>
        </authorList>
    </citation>
    <scope>NUCLEOTIDE SEQUENCE</scope>
    <source>
        <strain evidence="2">NRRL 2769</strain>
    </source>
</reference>
<feature type="compositionally biased region" description="Polar residues" evidence="1">
    <location>
        <begin position="72"/>
        <end position="83"/>
    </location>
</feature>
<gene>
    <name evidence="2" type="ORF">BGZ80_002524</name>
</gene>
<feature type="compositionally biased region" description="Basic and acidic residues" evidence="1">
    <location>
        <begin position="93"/>
        <end position="102"/>
    </location>
</feature>
<keyword evidence="3" id="KW-1185">Reference proteome</keyword>
<feature type="region of interest" description="Disordered" evidence="1">
    <location>
        <begin position="70"/>
        <end position="102"/>
    </location>
</feature>
<dbReference type="AlphaFoldDB" id="A0A9P6MPB9"/>
<dbReference type="EMBL" id="JAAAID010001625">
    <property type="protein sequence ID" value="KAG0009310.1"/>
    <property type="molecule type" value="Genomic_DNA"/>
</dbReference>
<name>A0A9P6MPB9_9FUNG</name>
<evidence type="ECO:0000313" key="3">
    <source>
        <dbReference type="Proteomes" id="UP000703661"/>
    </source>
</evidence>
<accession>A0A9P6MPB9</accession>
<proteinExistence type="predicted"/>
<sequence>MSYNSKLNRNRPCRATHGQDHGVDPYYFNTIQGNDIAEPFSPLQSIPSQSDLDAQPSNLLAITESVDAVESIPTSRGETQDSQVAAEGTIRATADRNARNPS</sequence>